<dbReference type="Pfam" id="PF02368">
    <property type="entry name" value="Big_2"/>
    <property type="match status" value="1"/>
</dbReference>
<feature type="domain" description="BIG2" evidence="1">
    <location>
        <begin position="123"/>
        <end position="200"/>
    </location>
</feature>
<dbReference type="Proteomes" id="UP000008894">
    <property type="component" value="Segment"/>
</dbReference>
<name>G0YPJ0_9CAUD</name>
<dbReference type="Gene3D" id="2.60.40.1080">
    <property type="match status" value="1"/>
</dbReference>
<dbReference type="OrthoDB" id="13953at10239"/>
<dbReference type="EMBL" id="HQ728263">
    <property type="protein sequence ID" value="AEJ81267.1"/>
    <property type="molecule type" value="Genomic_DNA"/>
</dbReference>
<dbReference type="SUPFAM" id="SSF49373">
    <property type="entry name" value="Invasin/intimin cell-adhesion fragments"/>
    <property type="match status" value="1"/>
</dbReference>
<dbReference type="SMART" id="SM00635">
    <property type="entry name" value="BID_2"/>
    <property type="match status" value="1"/>
</dbReference>
<organism evidence="2 3">
    <name type="scientific">Erwinia phage vB_Eam-MM7</name>
    <dbReference type="NCBI Taxonomy" id="1051674"/>
    <lineage>
        <taxon>Viruses</taxon>
        <taxon>Duplodnaviria</taxon>
        <taxon>Heunggongvirae</taxon>
        <taxon>Uroviricota</taxon>
        <taxon>Caudoviricetes</taxon>
        <taxon>Andersonviridae</taxon>
        <taxon>Ounavirinae</taxon>
        <taxon>Kolesnikvirus</taxon>
        <taxon>Kolesnikvirus M7</taxon>
    </lineage>
</organism>
<dbReference type="KEGG" id="vg:40082654"/>
<sequence length="206" mass="22040">MARETFNEFVAAVIAKAKADGKITDFSKVQSYYFPRYFYSGSWNRLMDVATEMTGTYTPKGAVPFSATNMYSASRVVRLVDFLHDIQYLSLNGYEIEEILNPTDKVKPFFSQLNAVIKATTVSVTGVAIAPKTNNLAVGGTRQLTATVSPDNATNSKVTYKSSDESVATVDANGLVTAKAEGTATITVTTEDGAKTDTATVTVAAA</sequence>
<evidence type="ECO:0000259" key="1">
    <source>
        <dbReference type="SMART" id="SM00635"/>
    </source>
</evidence>
<dbReference type="InterPro" id="IPR003343">
    <property type="entry name" value="Big_2"/>
</dbReference>
<evidence type="ECO:0000313" key="3">
    <source>
        <dbReference type="Proteomes" id="UP000008894"/>
    </source>
</evidence>
<dbReference type="RefSeq" id="YP_009606676.1">
    <property type="nucleotide sequence ID" value="NC_041978.1"/>
</dbReference>
<dbReference type="InterPro" id="IPR008964">
    <property type="entry name" value="Invasin/intimin_cell_adhesion"/>
</dbReference>
<reference evidence="2 3" key="1">
    <citation type="journal article" date="2011" name="Appl. Environ. Microbiol.">
        <title>Novel Virulent and Broad-Host-Range Erwinia amylovora Bacteriophages Reveal a High Degree of Mosaicism and a Relationship to Enterobacteriaceae Phages.</title>
        <authorList>
            <person name="Born Y."/>
            <person name="Fieseler L."/>
            <person name="Marazzi J."/>
            <person name="Lurz R."/>
            <person name="Duffy B."/>
            <person name="Loessner M.J."/>
        </authorList>
    </citation>
    <scope>NUCLEOTIDE SEQUENCE [LARGE SCALE GENOMIC DNA]</scope>
</reference>
<accession>G0YPJ0</accession>
<keyword evidence="3" id="KW-1185">Reference proteome</keyword>
<evidence type="ECO:0000313" key="2">
    <source>
        <dbReference type="EMBL" id="AEJ81267.1"/>
    </source>
</evidence>
<proteinExistence type="predicted"/>
<dbReference type="GeneID" id="40082654"/>
<protein>
    <submittedName>
        <fullName evidence="2">Gp008</fullName>
    </submittedName>
</protein>